<keyword evidence="1" id="KW-1133">Transmembrane helix</keyword>
<proteinExistence type="predicted"/>
<dbReference type="KEGG" id="ntg:NSCAC_0897"/>
<keyword evidence="1" id="KW-0812">Transmembrane</keyword>
<gene>
    <name evidence="3" type="ORF">NSCAC_0897</name>
</gene>
<dbReference type="InterPro" id="IPR018649">
    <property type="entry name" value="SHOCT"/>
</dbReference>
<evidence type="ECO:0000259" key="2">
    <source>
        <dbReference type="Pfam" id="PF09851"/>
    </source>
</evidence>
<accession>A0A7G1QA93</accession>
<evidence type="ECO:0000313" key="3">
    <source>
        <dbReference type="EMBL" id="CAB1275897.1"/>
    </source>
</evidence>
<feature type="domain" description="SHOCT" evidence="2">
    <location>
        <begin position="19"/>
        <end position="46"/>
    </location>
</feature>
<sequence>MSQVSILKQKIITSHSVADELLKWKELKEQGVISEQEFEDMKKKIMFLKIAINRFTIACFLGFFLVNFNPTERR</sequence>
<reference evidence="3 4" key="1">
    <citation type="submission" date="2020-03" db="EMBL/GenBank/DDBJ databases">
        <authorList>
            <person name="Picone N."/>
        </authorList>
    </citation>
    <scope>NUCLEOTIDE SEQUENCE [LARGE SCALE GENOMIC DNA]</scope>
    <source>
        <strain evidence="3">NSCAC1</strain>
    </source>
</reference>
<name>A0A7G1QA93_9GAMM</name>
<protein>
    <recommendedName>
        <fullName evidence="2">SHOCT domain-containing protein</fullName>
    </recommendedName>
</protein>
<feature type="transmembrane region" description="Helical" evidence="1">
    <location>
        <begin position="51"/>
        <end position="68"/>
    </location>
</feature>
<dbReference type="AlphaFoldDB" id="A0A7G1QA93"/>
<evidence type="ECO:0000256" key="1">
    <source>
        <dbReference type="SAM" id="Phobius"/>
    </source>
</evidence>
<keyword evidence="1" id="KW-0472">Membrane</keyword>
<keyword evidence="4" id="KW-1185">Reference proteome</keyword>
<dbReference type="Pfam" id="PF09851">
    <property type="entry name" value="SHOCT"/>
    <property type="match status" value="1"/>
</dbReference>
<dbReference type="EMBL" id="LR778175">
    <property type="protein sequence ID" value="CAB1275897.1"/>
    <property type="molecule type" value="Genomic_DNA"/>
</dbReference>
<organism evidence="3 4">
    <name type="scientific">Candidatus Nitrosacidococcus tergens</name>
    <dbReference type="NCBI Taxonomy" id="553981"/>
    <lineage>
        <taxon>Bacteria</taxon>
        <taxon>Pseudomonadati</taxon>
        <taxon>Pseudomonadota</taxon>
        <taxon>Gammaproteobacteria</taxon>
        <taxon>Chromatiales</taxon>
        <taxon>Chromatiaceae</taxon>
        <taxon>Candidatus Nitrosacidococcus</taxon>
    </lineage>
</organism>
<dbReference type="Proteomes" id="UP000516072">
    <property type="component" value="Chromosome"/>
</dbReference>
<evidence type="ECO:0000313" key="4">
    <source>
        <dbReference type="Proteomes" id="UP000516072"/>
    </source>
</evidence>
<dbReference type="RefSeq" id="WP_197745190.1">
    <property type="nucleotide sequence ID" value="NZ_LR778175.1"/>
</dbReference>